<sequence length="121" mass="13217">MTETLIDIISNIATIVLLLSGTFFIISSSIGVLRFPDVFTRLHAATKASTLGIASVLVGTFIYLYAEYHVVSGKLILAILFIFLTNPVSGHMLSRAAHGRGIKPIIHNRKDAYEDAIKKSE</sequence>
<accession>A0ABY9KSE0</accession>
<keyword evidence="6" id="KW-1185">Reference proteome</keyword>
<keyword evidence="3" id="KW-0813">Transport</keyword>
<name>A0ABY9KSE0_9BACI</name>
<protein>
    <submittedName>
        <fullName evidence="5">Monovalent cation/H(+) antiporter subunit G</fullName>
    </submittedName>
</protein>
<gene>
    <name evidence="5" type="primary">mnhG</name>
    <name evidence="5" type="ORF">QR721_08235</name>
</gene>
<keyword evidence="4" id="KW-0472">Membrane</keyword>
<dbReference type="InterPro" id="IPR005133">
    <property type="entry name" value="PhaG_MnhG_YufB"/>
</dbReference>
<comment type="similarity">
    <text evidence="2">Belongs to the CPA3 antiporters (TC 2.A.63) subunit G family.</text>
</comment>
<dbReference type="Pfam" id="PF03334">
    <property type="entry name" value="PhaG_MnhG_YufB"/>
    <property type="match status" value="1"/>
</dbReference>
<evidence type="ECO:0000313" key="5">
    <source>
        <dbReference type="EMBL" id="WLV23637.1"/>
    </source>
</evidence>
<feature type="transmembrane region" description="Helical" evidence="4">
    <location>
        <begin position="45"/>
        <end position="66"/>
    </location>
</feature>
<keyword evidence="4" id="KW-0812">Transmembrane</keyword>
<dbReference type="Proteomes" id="UP001180087">
    <property type="component" value="Chromosome"/>
</dbReference>
<proteinExistence type="inferred from homology"/>
<evidence type="ECO:0000256" key="4">
    <source>
        <dbReference type="SAM" id="Phobius"/>
    </source>
</evidence>
<feature type="transmembrane region" description="Helical" evidence="4">
    <location>
        <begin position="12"/>
        <end position="33"/>
    </location>
</feature>
<dbReference type="PANTHER" id="PTHR34703">
    <property type="entry name" value="ANTIPORTER SUBUNIT MNHG2-RELATED"/>
    <property type="match status" value="1"/>
</dbReference>
<dbReference type="PANTHER" id="PTHR34703:SF1">
    <property type="entry name" value="ANTIPORTER SUBUNIT MNHG2-RELATED"/>
    <property type="match status" value="1"/>
</dbReference>
<evidence type="ECO:0000256" key="1">
    <source>
        <dbReference type="ARBA" id="ARBA00004141"/>
    </source>
</evidence>
<evidence type="ECO:0000313" key="6">
    <source>
        <dbReference type="Proteomes" id="UP001180087"/>
    </source>
</evidence>
<keyword evidence="4" id="KW-1133">Transmembrane helix</keyword>
<feature type="transmembrane region" description="Helical" evidence="4">
    <location>
        <begin position="72"/>
        <end position="93"/>
    </location>
</feature>
<evidence type="ECO:0000256" key="2">
    <source>
        <dbReference type="ARBA" id="ARBA00008404"/>
    </source>
</evidence>
<comment type="subcellular location">
    <subcellularLocation>
        <location evidence="1">Membrane</location>
        <topology evidence="1">Multi-pass membrane protein</topology>
    </subcellularLocation>
</comment>
<dbReference type="NCBIfam" id="TIGR01300">
    <property type="entry name" value="CPA3_mnhG_phaG"/>
    <property type="match status" value="1"/>
</dbReference>
<dbReference type="EMBL" id="CP129113">
    <property type="protein sequence ID" value="WLV23637.1"/>
    <property type="molecule type" value="Genomic_DNA"/>
</dbReference>
<evidence type="ECO:0000256" key="3">
    <source>
        <dbReference type="ARBA" id="ARBA00022449"/>
    </source>
</evidence>
<dbReference type="NCBIfam" id="NF009314">
    <property type="entry name" value="PRK12674.1-2"/>
    <property type="match status" value="1"/>
</dbReference>
<reference evidence="5" key="1">
    <citation type="submission" date="2023-06" db="EMBL/GenBank/DDBJ databases">
        <title>A Treasure from Seagulls: Isolation and Description of Aciduricobacillus qingdaonensis gen. nov., sp. nov., a Rare Obligately Uric Acid-utilizing Member in the Family Bacillaceae.</title>
        <authorList>
            <person name="Liu W."/>
            <person name="Wang B."/>
        </authorList>
    </citation>
    <scope>NUCLEOTIDE SEQUENCE</scope>
    <source>
        <strain evidence="5">44XB</strain>
    </source>
</reference>
<keyword evidence="3" id="KW-0050">Antiport</keyword>
<organism evidence="5 6">
    <name type="scientific">Aciduricibacillus chroicocephali</name>
    <dbReference type="NCBI Taxonomy" id="3054939"/>
    <lineage>
        <taxon>Bacteria</taxon>
        <taxon>Bacillati</taxon>
        <taxon>Bacillota</taxon>
        <taxon>Bacilli</taxon>
        <taxon>Bacillales</taxon>
        <taxon>Bacillaceae</taxon>
        <taxon>Aciduricibacillus</taxon>
    </lineage>
</organism>